<evidence type="ECO:0000256" key="7">
    <source>
        <dbReference type="ARBA" id="ARBA00023136"/>
    </source>
</evidence>
<evidence type="ECO:0000256" key="3">
    <source>
        <dbReference type="ARBA" id="ARBA00022679"/>
    </source>
</evidence>
<organism evidence="11 12">
    <name type="scientific">Marivibrio halodurans</name>
    <dbReference type="NCBI Taxonomy" id="2039722"/>
    <lineage>
        <taxon>Bacteria</taxon>
        <taxon>Pseudomonadati</taxon>
        <taxon>Pseudomonadota</taxon>
        <taxon>Alphaproteobacteria</taxon>
        <taxon>Rhodospirillales</taxon>
        <taxon>Rhodospirillaceae</taxon>
        <taxon>Marivibrio</taxon>
    </lineage>
</organism>
<comment type="caution">
    <text evidence="11">The sequence shown here is derived from an EMBL/GenBank/DDBJ whole genome shotgun (WGS) entry which is preliminary data.</text>
</comment>
<dbReference type="CDD" id="cd04187">
    <property type="entry name" value="DPM1_like_bac"/>
    <property type="match status" value="1"/>
</dbReference>
<evidence type="ECO:0000256" key="9">
    <source>
        <dbReference type="SAM" id="Phobius"/>
    </source>
</evidence>
<evidence type="ECO:0000259" key="10">
    <source>
        <dbReference type="Pfam" id="PF00535"/>
    </source>
</evidence>
<dbReference type="SUPFAM" id="SSF53448">
    <property type="entry name" value="Nucleotide-diphospho-sugar transferases"/>
    <property type="match status" value="1"/>
</dbReference>
<evidence type="ECO:0000256" key="2">
    <source>
        <dbReference type="ARBA" id="ARBA00022676"/>
    </source>
</evidence>
<reference evidence="11" key="1">
    <citation type="submission" date="2021-04" db="EMBL/GenBank/DDBJ databases">
        <authorList>
            <person name="Zhang D.-C."/>
        </authorList>
    </citation>
    <scope>NUCLEOTIDE SEQUENCE</scope>
    <source>
        <strain evidence="11">CGMCC 1.15697</strain>
    </source>
</reference>
<evidence type="ECO:0000256" key="8">
    <source>
        <dbReference type="SAM" id="MobiDB-lite"/>
    </source>
</evidence>
<dbReference type="PANTHER" id="PTHR48090">
    <property type="entry name" value="UNDECAPRENYL-PHOSPHATE 4-DEOXY-4-FORMAMIDO-L-ARABINOSE TRANSFERASE-RELATED"/>
    <property type="match status" value="1"/>
</dbReference>
<dbReference type="InterPro" id="IPR029044">
    <property type="entry name" value="Nucleotide-diphossugar_trans"/>
</dbReference>
<dbReference type="Proteomes" id="UP000672602">
    <property type="component" value="Unassembled WGS sequence"/>
</dbReference>
<name>A0A8J7RYY5_9PROT</name>
<feature type="domain" description="Glycosyltransferase 2-like" evidence="10">
    <location>
        <begin position="29"/>
        <end position="192"/>
    </location>
</feature>
<keyword evidence="1" id="KW-1003">Cell membrane</keyword>
<dbReference type="GO" id="GO:0005886">
    <property type="term" value="C:plasma membrane"/>
    <property type="evidence" value="ECO:0007669"/>
    <property type="project" value="TreeGrafter"/>
</dbReference>
<keyword evidence="12" id="KW-1185">Reference proteome</keyword>
<sequence length="341" mass="37883">MGSRGIMSMRDHDGRTPEQGASGSSVEISVLVPFYNEDQNIKPLYDELVEVLEGDGRAFELVFVNDGSSDGTRAVLDDLAAADTRVVVIHFVRNFGQTAAMSAAIDHASGELLVGLDGDRQNDPKDIPTMLAKLDEGFDVVSGWRRDRKDTMLSRKLPSQAANWLISHVSGVSLHDYGCSLKVYRRRYIKDVRLYGEMHRFIPIYTKWMGGRVTEMAVNHRARVAGKSKYGLKRIFKVVLDLLLVSFLDRYLTKPIHFFGGAGLISIALAFLSGGYSVFLKLFEGVSFIATPLPLMTAMLFMIGVILVLMGILAEVIVRTYFEGQGKTTYMVDVLRNGQKD</sequence>
<keyword evidence="2" id="KW-0328">Glycosyltransferase</keyword>
<keyword evidence="6 9" id="KW-1133">Transmembrane helix</keyword>
<keyword evidence="7 9" id="KW-0472">Membrane</keyword>
<proteinExistence type="predicted"/>
<keyword evidence="3" id="KW-0808">Transferase</keyword>
<evidence type="ECO:0000313" key="11">
    <source>
        <dbReference type="EMBL" id="MBP5855629.1"/>
    </source>
</evidence>
<dbReference type="AlphaFoldDB" id="A0A8J7RYY5"/>
<protein>
    <submittedName>
        <fullName evidence="11">Glycosyltransferase family 2 protein</fullName>
    </submittedName>
</protein>
<evidence type="ECO:0000256" key="1">
    <source>
        <dbReference type="ARBA" id="ARBA00022475"/>
    </source>
</evidence>
<dbReference type="GO" id="GO:0009103">
    <property type="term" value="P:lipopolysaccharide biosynthetic process"/>
    <property type="evidence" value="ECO:0007669"/>
    <property type="project" value="UniProtKB-KW"/>
</dbReference>
<accession>A0A8J7RYY5</accession>
<evidence type="ECO:0000256" key="4">
    <source>
        <dbReference type="ARBA" id="ARBA00022692"/>
    </source>
</evidence>
<dbReference type="PANTHER" id="PTHR48090:SF3">
    <property type="entry name" value="UNDECAPRENYL-PHOSPHATE 4-DEOXY-4-FORMAMIDO-L-ARABINOSE TRANSFERASE"/>
    <property type="match status" value="1"/>
</dbReference>
<gene>
    <name evidence="11" type="ORF">KAJ83_01305</name>
</gene>
<dbReference type="GO" id="GO:0016757">
    <property type="term" value="F:glycosyltransferase activity"/>
    <property type="evidence" value="ECO:0007669"/>
    <property type="project" value="UniProtKB-KW"/>
</dbReference>
<dbReference type="InterPro" id="IPR050256">
    <property type="entry name" value="Glycosyltransferase_2"/>
</dbReference>
<evidence type="ECO:0000313" key="12">
    <source>
        <dbReference type="Proteomes" id="UP000672602"/>
    </source>
</evidence>
<evidence type="ECO:0000256" key="5">
    <source>
        <dbReference type="ARBA" id="ARBA00022985"/>
    </source>
</evidence>
<dbReference type="EMBL" id="JAGMWN010000001">
    <property type="protein sequence ID" value="MBP5855629.1"/>
    <property type="molecule type" value="Genomic_DNA"/>
</dbReference>
<dbReference type="InterPro" id="IPR001173">
    <property type="entry name" value="Glyco_trans_2-like"/>
</dbReference>
<evidence type="ECO:0000256" key="6">
    <source>
        <dbReference type="ARBA" id="ARBA00022989"/>
    </source>
</evidence>
<keyword evidence="4 9" id="KW-0812">Transmembrane</keyword>
<feature type="region of interest" description="Disordered" evidence="8">
    <location>
        <begin position="1"/>
        <end position="24"/>
    </location>
</feature>
<dbReference type="Pfam" id="PF00535">
    <property type="entry name" value="Glycos_transf_2"/>
    <property type="match status" value="1"/>
</dbReference>
<dbReference type="Gene3D" id="3.90.550.10">
    <property type="entry name" value="Spore Coat Polysaccharide Biosynthesis Protein SpsA, Chain A"/>
    <property type="match status" value="1"/>
</dbReference>
<feature type="transmembrane region" description="Helical" evidence="9">
    <location>
        <begin position="256"/>
        <end position="279"/>
    </location>
</feature>
<keyword evidence="5" id="KW-0448">Lipopolysaccharide biosynthesis</keyword>
<feature type="transmembrane region" description="Helical" evidence="9">
    <location>
        <begin position="299"/>
        <end position="322"/>
    </location>
</feature>